<sequence>MCPGHTEPASTSRCRCGRGARLDVALLVSSCSTSVDNGSAVNATNDAAPGGAVNVGLLDVGNYPTKPSPPLGSAGTAQLGAIVEGQRMANYVTGPWEVDPSLIRSYANSAVVLKNAAALKFVLPEALAAPASRHDFVAGFYTAREDVDRKMLQNAVLRFPDPAAAAAAAADFSAAAATEAVLIPPVAPVPIPGHLDTTAFSHTFEQPGKNLRWTVVRAFTARGPYVLVQLAQATDSLDTAAALIAKTLDLQGPLIEQFRPTDAAKLADLPIDPTGLLARTLPVSPDDASVNQRTVYEPHGALQFQTDPSRAATLFDKAGMTHQASAATLVYEARDAYSAQVIADGFFAEVGAIGKPAGAVKQMPTSRCLDLSQGKAANFYCLATADRYTIEAQAAQLLDAQQKTAAQYSMLTTP</sequence>
<dbReference type="Pfam" id="PF24092">
    <property type="entry name" value="DUF7373_C"/>
    <property type="match status" value="1"/>
</dbReference>
<gene>
    <name evidence="3" type="ORF">HZU40_34105</name>
</gene>
<dbReference type="InterPro" id="IPR056463">
    <property type="entry name" value="DUF7373_C"/>
</dbReference>
<dbReference type="Pfam" id="PF24088">
    <property type="entry name" value="DUF7373"/>
    <property type="match status" value="1"/>
</dbReference>
<dbReference type="InterPro" id="IPR055797">
    <property type="entry name" value="DUF7373"/>
</dbReference>
<dbReference type="EMBL" id="CP059895">
    <property type="protein sequence ID" value="QNJ96589.1"/>
    <property type="molecule type" value="Genomic_DNA"/>
</dbReference>
<dbReference type="KEGG" id="mflu:HZU40_34105"/>
<geneLocation type="plasmid" evidence="3 4">
    <name>unnamed1</name>
</geneLocation>
<evidence type="ECO:0000313" key="4">
    <source>
        <dbReference type="Proteomes" id="UP000515498"/>
    </source>
</evidence>
<name>A0A7G8PQH3_9MYCO</name>
<dbReference type="Proteomes" id="UP000515498">
    <property type="component" value="Plasmid unnamed1"/>
</dbReference>
<accession>A0A7G8PQH3</accession>
<protein>
    <submittedName>
        <fullName evidence="3">Uncharacterized protein</fullName>
    </submittedName>
</protein>
<evidence type="ECO:0000313" key="3">
    <source>
        <dbReference type="EMBL" id="QNJ96589.1"/>
    </source>
</evidence>
<proteinExistence type="predicted"/>
<feature type="domain" description="DUF7373" evidence="1">
    <location>
        <begin position="72"/>
        <end position="271"/>
    </location>
</feature>
<reference evidence="3 4" key="1">
    <citation type="submission" date="2020-07" db="EMBL/GenBank/DDBJ databases">
        <title>Draft genome sequence of four isobutane-metabolizing strains capable of cometabolically degrading diverse ether contaminants.</title>
        <authorList>
            <person name="Chen W."/>
            <person name="Faulkner N."/>
            <person name="Smith C."/>
            <person name="Hyman M."/>
        </authorList>
    </citation>
    <scope>NUCLEOTIDE SEQUENCE [LARGE SCALE GENOMIC DNA]</scope>
    <source>
        <strain evidence="3 4">2A</strain>
        <plasmid evidence="3 4">unnamed1</plasmid>
    </source>
</reference>
<evidence type="ECO:0000259" key="2">
    <source>
        <dbReference type="Pfam" id="PF24092"/>
    </source>
</evidence>
<keyword evidence="3" id="KW-0614">Plasmid</keyword>
<evidence type="ECO:0000259" key="1">
    <source>
        <dbReference type="Pfam" id="PF24088"/>
    </source>
</evidence>
<organism evidence="3 4">
    <name type="scientific">Mycolicibacterium fluoranthenivorans</name>
    <dbReference type="NCBI Taxonomy" id="258505"/>
    <lineage>
        <taxon>Bacteria</taxon>
        <taxon>Bacillati</taxon>
        <taxon>Actinomycetota</taxon>
        <taxon>Actinomycetes</taxon>
        <taxon>Mycobacteriales</taxon>
        <taxon>Mycobacteriaceae</taxon>
        <taxon>Mycolicibacterium</taxon>
    </lineage>
</organism>
<feature type="domain" description="DUF7373" evidence="2">
    <location>
        <begin position="276"/>
        <end position="412"/>
    </location>
</feature>
<dbReference type="AlphaFoldDB" id="A0A7G8PQH3"/>